<sequence length="267" mass="31947">MTKIRLCKREDKKYIDDITQHTWEGGDYLSSVFEEWINDGYFYVAVEGERVIGTAKLTILPEKTGWLEGLRVHPDYRGKGIGRLMNDFMVDKAKKLRDKGIIDLIEFSTYYKNIESLHMGEKSGFKIVERFYVLDRKRGEEIKEPKKTKLTLSDFVNYGDYIPSGWKFVKKTEEGINWLQRRARPFLAEKYKFYLTGEEPTFSILELSESSIDTYISYLNFLSKETENYELMIPEKWRSKISFLREKEFFFWEEPEEPNVYILRYYD</sequence>
<dbReference type="EMBL" id="DRTB01000247">
    <property type="protein sequence ID" value="HHE05060.1"/>
    <property type="molecule type" value="Genomic_DNA"/>
</dbReference>
<evidence type="ECO:0000259" key="1">
    <source>
        <dbReference type="PROSITE" id="PS51186"/>
    </source>
</evidence>
<dbReference type="Gene3D" id="3.40.630.30">
    <property type="match status" value="1"/>
</dbReference>
<dbReference type="PANTHER" id="PTHR43072">
    <property type="entry name" value="N-ACETYLTRANSFERASE"/>
    <property type="match status" value="1"/>
</dbReference>
<accession>A0A7C5DDK9</accession>
<dbReference type="Proteomes" id="UP000886110">
    <property type="component" value="Unassembled WGS sequence"/>
</dbReference>
<proteinExistence type="predicted"/>
<dbReference type="InterPro" id="IPR016181">
    <property type="entry name" value="Acyl_CoA_acyltransferase"/>
</dbReference>
<dbReference type="SUPFAM" id="SSF55729">
    <property type="entry name" value="Acyl-CoA N-acyltransferases (Nat)"/>
    <property type="match status" value="1"/>
</dbReference>
<gene>
    <name evidence="2" type="ORF">ENL19_03240</name>
</gene>
<name>A0A7C5DDK9_UNCW3</name>
<reference evidence="2" key="1">
    <citation type="journal article" date="2020" name="mSystems">
        <title>Genome- and Community-Level Interaction Insights into Carbon Utilization and Element Cycling Functions of Hydrothermarchaeota in Hydrothermal Sediment.</title>
        <authorList>
            <person name="Zhou Z."/>
            <person name="Liu Y."/>
            <person name="Xu W."/>
            <person name="Pan J."/>
            <person name="Luo Z.H."/>
            <person name="Li M."/>
        </authorList>
    </citation>
    <scope>NUCLEOTIDE SEQUENCE [LARGE SCALE GENOMIC DNA]</scope>
    <source>
        <strain evidence="2">HyVt-74</strain>
    </source>
</reference>
<evidence type="ECO:0000313" key="2">
    <source>
        <dbReference type="EMBL" id="HHE05060.1"/>
    </source>
</evidence>
<dbReference type="AlphaFoldDB" id="A0A7C5DDK9"/>
<comment type="caution">
    <text evidence="2">The sequence shown here is derived from an EMBL/GenBank/DDBJ whole genome shotgun (WGS) entry which is preliminary data.</text>
</comment>
<dbReference type="PROSITE" id="PS51186">
    <property type="entry name" value="GNAT"/>
    <property type="match status" value="1"/>
</dbReference>
<protein>
    <submittedName>
        <fullName evidence="2">GNAT family N-acetyltransferase</fullName>
    </submittedName>
</protein>
<dbReference type="CDD" id="cd04301">
    <property type="entry name" value="NAT_SF"/>
    <property type="match status" value="1"/>
</dbReference>
<feature type="domain" description="N-acetyltransferase" evidence="1">
    <location>
        <begin position="2"/>
        <end position="149"/>
    </location>
</feature>
<organism evidence="2">
    <name type="scientific">candidate division WOR-3 bacterium</name>
    <dbReference type="NCBI Taxonomy" id="2052148"/>
    <lineage>
        <taxon>Bacteria</taxon>
        <taxon>Bacteria division WOR-3</taxon>
    </lineage>
</organism>
<dbReference type="PANTHER" id="PTHR43072:SF60">
    <property type="entry name" value="L-2,4-DIAMINOBUTYRIC ACID ACETYLTRANSFERASE"/>
    <property type="match status" value="1"/>
</dbReference>
<dbReference type="GO" id="GO:0016747">
    <property type="term" value="F:acyltransferase activity, transferring groups other than amino-acyl groups"/>
    <property type="evidence" value="ECO:0007669"/>
    <property type="project" value="InterPro"/>
</dbReference>
<dbReference type="Pfam" id="PF00583">
    <property type="entry name" value="Acetyltransf_1"/>
    <property type="match status" value="1"/>
</dbReference>
<dbReference type="InterPro" id="IPR000182">
    <property type="entry name" value="GNAT_dom"/>
</dbReference>